<dbReference type="Gene3D" id="3.40.640.10">
    <property type="entry name" value="Type I PLP-dependent aspartate aminotransferase-like (Major domain)"/>
    <property type="match status" value="1"/>
</dbReference>
<evidence type="ECO:0000313" key="11">
    <source>
        <dbReference type="Proteomes" id="UP000178116"/>
    </source>
</evidence>
<evidence type="ECO:0000256" key="5">
    <source>
        <dbReference type="ARBA" id="ARBA00022898"/>
    </source>
</evidence>
<dbReference type="FunFam" id="3.40.640.10:FF:000084">
    <property type="entry name" value="IscS-like cysteine desulfurase"/>
    <property type="match status" value="1"/>
</dbReference>
<dbReference type="SUPFAM" id="SSF53383">
    <property type="entry name" value="PLP-dependent transferases"/>
    <property type="match status" value="1"/>
</dbReference>
<evidence type="ECO:0000256" key="6">
    <source>
        <dbReference type="ARBA" id="ARBA00023004"/>
    </source>
</evidence>
<evidence type="ECO:0000256" key="3">
    <source>
        <dbReference type="ARBA" id="ARBA00022679"/>
    </source>
</evidence>
<dbReference type="Proteomes" id="UP000178116">
    <property type="component" value="Unassembled WGS sequence"/>
</dbReference>
<evidence type="ECO:0000313" key="10">
    <source>
        <dbReference type="EMBL" id="OHA14957.1"/>
    </source>
</evidence>
<dbReference type="InterPro" id="IPR015421">
    <property type="entry name" value="PyrdxlP-dep_Trfase_major"/>
</dbReference>
<dbReference type="GO" id="GO:0046872">
    <property type="term" value="F:metal ion binding"/>
    <property type="evidence" value="ECO:0007669"/>
    <property type="project" value="UniProtKB-KW"/>
</dbReference>
<keyword evidence="5" id="KW-0663">Pyridoxal phosphate</keyword>
<dbReference type="Gene3D" id="1.10.260.50">
    <property type="match status" value="1"/>
</dbReference>
<dbReference type="PIRSF" id="PIRSF005572">
    <property type="entry name" value="NifS"/>
    <property type="match status" value="1"/>
</dbReference>
<comment type="similarity">
    <text evidence="2">Belongs to the class-V pyridoxal-phosphate-dependent aminotransferase family. NifS/IscS subfamily.</text>
</comment>
<dbReference type="Pfam" id="PF00266">
    <property type="entry name" value="Aminotran_5"/>
    <property type="match status" value="1"/>
</dbReference>
<keyword evidence="4" id="KW-0479">Metal-binding</keyword>
<dbReference type="NCBIfam" id="NF002806">
    <property type="entry name" value="PRK02948.1"/>
    <property type="match status" value="1"/>
</dbReference>
<evidence type="ECO:0000256" key="8">
    <source>
        <dbReference type="ARBA" id="ARBA00050776"/>
    </source>
</evidence>
<evidence type="ECO:0000256" key="4">
    <source>
        <dbReference type="ARBA" id="ARBA00022723"/>
    </source>
</evidence>
<comment type="caution">
    <text evidence="10">The sequence shown here is derived from an EMBL/GenBank/DDBJ whole genome shotgun (WGS) entry which is preliminary data.</text>
</comment>
<dbReference type="InterPro" id="IPR015424">
    <property type="entry name" value="PyrdxlP-dep_Trfase"/>
</dbReference>
<dbReference type="GO" id="GO:0051536">
    <property type="term" value="F:iron-sulfur cluster binding"/>
    <property type="evidence" value="ECO:0007669"/>
    <property type="project" value="UniProtKB-KW"/>
</dbReference>
<gene>
    <name evidence="10" type="ORF">A3A10_02535</name>
</gene>
<accession>A0A1G2LTM2</accession>
<dbReference type="EMBL" id="MHRA01000034">
    <property type="protein sequence ID" value="OHA14957.1"/>
    <property type="molecule type" value="Genomic_DNA"/>
</dbReference>
<evidence type="ECO:0000259" key="9">
    <source>
        <dbReference type="Pfam" id="PF00266"/>
    </source>
</evidence>
<proteinExistence type="inferred from homology"/>
<keyword evidence="6" id="KW-0408">Iron</keyword>
<dbReference type="InterPro" id="IPR015422">
    <property type="entry name" value="PyrdxlP-dep_Trfase_small"/>
</dbReference>
<dbReference type="InterPro" id="IPR016454">
    <property type="entry name" value="Cysteine_dSase"/>
</dbReference>
<evidence type="ECO:0000256" key="7">
    <source>
        <dbReference type="ARBA" id="ARBA00023014"/>
    </source>
</evidence>
<dbReference type="AlphaFoldDB" id="A0A1G2LTM2"/>
<dbReference type="Gene3D" id="3.90.1150.10">
    <property type="entry name" value="Aspartate Aminotransferase, domain 1"/>
    <property type="match status" value="1"/>
</dbReference>
<organism evidence="10 11">
    <name type="scientific">Candidatus Tagabacteria bacterium RIFCSPLOWO2_01_FULL_42_9</name>
    <dbReference type="NCBI Taxonomy" id="1802296"/>
    <lineage>
        <taxon>Bacteria</taxon>
        <taxon>Candidatus Tagaibacteriota</taxon>
    </lineage>
</organism>
<keyword evidence="7" id="KW-0411">Iron-sulfur</keyword>
<dbReference type="InterPro" id="IPR000192">
    <property type="entry name" value="Aminotrans_V_dom"/>
</dbReference>
<dbReference type="PANTHER" id="PTHR11601">
    <property type="entry name" value="CYSTEINE DESULFURYLASE FAMILY MEMBER"/>
    <property type="match status" value="1"/>
</dbReference>
<name>A0A1G2LTM2_9BACT</name>
<protein>
    <submittedName>
        <fullName evidence="10">Cysteine desulfurase NifS</fullName>
    </submittedName>
</protein>
<reference evidence="10 11" key="1">
    <citation type="journal article" date="2016" name="Nat. Commun.">
        <title>Thousands of microbial genomes shed light on interconnected biogeochemical processes in an aquifer system.</title>
        <authorList>
            <person name="Anantharaman K."/>
            <person name="Brown C.T."/>
            <person name="Hug L.A."/>
            <person name="Sharon I."/>
            <person name="Castelle C.J."/>
            <person name="Probst A.J."/>
            <person name="Thomas B.C."/>
            <person name="Singh A."/>
            <person name="Wilkins M.J."/>
            <person name="Karaoz U."/>
            <person name="Brodie E.L."/>
            <person name="Williams K.H."/>
            <person name="Hubbard S.S."/>
            <person name="Banfield J.F."/>
        </authorList>
    </citation>
    <scope>NUCLEOTIDE SEQUENCE [LARGE SCALE GENOMIC DNA]</scope>
</reference>
<comment type="cofactor">
    <cofactor evidence="1">
        <name>pyridoxal 5'-phosphate</name>
        <dbReference type="ChEBI" id="CHEBI:597326"/>
    </cofactor>
</comment>
<sequence length="391" mass="42875">MKRIYLDHAATTCLDSRVKAAMEPFWRKNFGNASSIHKEGCDARNALSLSRKAVASLISASPDEIIFTNGGTESDNLAIFGVANQYKKGRIIASKIEHHAVLNPCEELEKQGFDVTYLNVDRSGIVDLRELKNSLRKDTILISIMYANNEIGAIQPIREIAKIIREFRKQNPNPAFFPFFHTDAVQAAGYLDLNVQRLGVDLMSVNASKIYGPKGIGFLYVRRGVKISPLIFGGGQERGLRPGTENVAGIAGLSKALEISREEQPKESKRLVVLRDYLAGNILEKIPGSALNGHPTLRLPNNVNVTISSVEGESLVLYLDAQGIACSTGSACTSSSLEPSHVITALGKSEEDAHCSVRFTLGRETQRKDIDYLLEILPEIVEKLRKVSAIT</sequence>
<feature type="domain" description="Aminotransferase class V" evidence="9">
    <location>
        <begin position="4"/>
        <end position="373"/>
    </location>
</feature>
<evidence type="ECO:0000256" key="2">
    <source>
        <dbReference type="ARBA" id="ARBA00006490"/>
    </source>
</evidence>
<comment type="catalytic activity">
    <reaction evidence="8">
        <text>(sulfur carrier)-H + L-cysteine = (sulfur carrier)-SH + L-alanine</text>
        <dbReference type="Rhea" id="RHEA:43892"/>
        <dbReference type="Rhea" id="RHEA-COMP:14737"/>
        <dbReference type="Rhea" id="RHEA-COMP:14739"/>
        <dbReference type="ChEBI" id="CHEBI:29917"/>
        <dbReference type="ChEBI" id="CHEBI:35235"/>
        <dbReference type="ChEBI" id="CHEBI:57972"/>
        <dbReference type="ChEBI" id="CHEBI:64428"/>
        <dbReference type="EC" id="2.8.1.7"/>
    </reaction>
</comment>
<keyword evidence="3" id="KW-0808">Transferase</keyword>
<dbReference type="PANTHER" id="PTHR11601:SF34">
    <property type="entry name" value="CYSTEINE DESULFURASE"/>
    <property type="match status" value="1"/>
</dbReference>
<evidence type="ECO:0000256" key="1">
    <source>
        <dbReference type="ARBA" id="ARBA00001933"/>
    </source>
</evidence>
<dbReference type="GO" id="GO:0031071">
    <property type="term" value="F:cysteine desulfurase activity"/>
    <property type="evidence" value="ECO:0007669"/>
    <property type="project" value="UniProtKB-EC"/>
</dbReference>